<organism evidence="2 3">
    <name type="scientific">Rhizobium altiplani</name>
    <dbReference type="NCBI Taxonomy" id="1864509"/>
    <lineage>
        <taxon>Bacteria</taxon>
        <taxon>Pseudomonadati</taxon>
        <taxon>Pseudomonadota</taxon>
        <taxon>Alphaproteobacteria</taxon>
        <taxon>Hyphomicrobiales</taxon>
        <taxon>Rhizobiaceae</taxon>
        <taxon>Rhizobium/Agrobacterium group</taxon>
        <taxon>Rhizobium</taxon>
    </lineage>
</organism>
<feature type="signal peptide" evidence="1">
    <location>
        <begin position="1"/>
        <end position="20"/>
    </location>
</feature>
<dbReference type="PROSITE" id="PS51257">
    <property type="entry name" value="PROKAR_LIPOPROTEIN"/>
    <property type="match status" value="1"/>
</dbReference>
<evidence type="ECO:0000256" key="1">
    <source>
        <dbReference type="SAM" id="SignalP"/>
    </source>
</evidence>
<protein>
    <submittedName>
        <fullName evidence="2">Conjugal transfer protein TrbH</fullName>
    </submittedName>
</protein>
<reference evidence="2 3" key="1">
    <citation type="submission" date="2015-11" db="EMBL/GenBank/DDBJ databases">
        <title>Draft Genome Sequence of the Strain BR 10423 (Rhizobium sp.) isolated from nodules of Mimosa pudica.</title>
        <authorList>
            <person name="Barauna A.C."/>
            <person name="Zilli J.E."/>
            <person name="Simoes-Araujo J.L."/>
            <person name="Reis V.M."/>
            <person name="James E.K."/>
            <person name="Reis F.B.Jr."/>
            <person name="Rouws L.F."/>
            <person name="Passos S.R."/>
            <person name="Gois S.R."/>
        </authorList>
    </citation>
    <scope>NUCLEOTIDE SEQUENCE [LARGE SCALE GENOMIC DNA]</scope>
    <source>
        <strain evidence="2 3">BR10423</strain>
    </source>
</reference>
<keyword evidence="3" id="KW-1185">Reference proteome</keyword>
<dbReference type="AlphaFoldDB" id="A0A109J3T3"/>
<accession>A0A109J3T3</accession>
<dbReference type="EMBL" id="LNCD01000138">
    <property type="protein sequence ID" value="KWV41848.1"/>
    <property type="molecule type" value="Genomic_DNA"/>
</dbReference>
<feature type="chain" id="PRO_5007136402" evidence="1">
    <location>
        <begin position="21"/>
        <end position="147"/>
    </location>
</feature>
<dbReference type="NCBIfam" id="NF010409">
    <property type="entry name" value="PRK13835.1"/>
    <property type="match status" value="1"/>
</dbReference>
<name>A0A109J3T3_9HYPH</name>
<evidence type="ECO:0000313" key="3">
    <source>
        <dbReference type="Proteomes" id="UP000068164"/>
    </source>
</evidence>
<evidence type="ECO:0000313" key="2">
    <source>
        <dbReference type="EMBL" id="KWV41848.1"/>
    </source>
</evidence>
<keyword evidence="1" id="KW-0732">Signal</keyword>
<comment type="caution">
    <text evidence="2">The sequence shown here is derived from an EMBL/GenBank/DDBJ whole genome shotgun (WGS) entry which is preliminary data.</text>
</comment>
<dbReference type="OrthoDB" id="8254779at2"/>
<gene>
    <name evidence="2" type="ORF">AS026_21970</name>
</gene>
<proteinExistence type="predicted"/>
<dbReference type="Proteomes" id="UP000068164">
    <property type="component" value="Unassembled WGS sequence"/>
</dbReference>
<dbReference type="RefSeq" id="WP_062375063.1">
    <property type="nucleotide sequence ID" value="NZ_LNCD01000138.1"/>
</dbReference>
<sequence>MHKLAPCLLITCSLFSGCQAAGGPIDTYSAPGAAVGPVAASAIAGDMASQFAEQIDRPVRTPIKMDADGSDYATALEAALRGWGFVVITDGRVGKNHKPIQLTYSIDSLNGEVLARVMTPSIALGRAYATTTAGATPASPLSIMQRQ</sequence>